<accession>A0A517NV75</accession>
<dbReference type="Proteomes" id="UP000319817">
    <property type="component" value="Chromosome"/>
</dbReference>
<keyword evidence="2" id="KW-0472">Membrane</keyword>
<organism evidence="3 4">
    <name type="scientific">Stieleria marina</name>
    <dbReference type="NCBI Taxonomy" id="1930275"/>
    <lineage>
        <taxon>Bacteria</taxon>
        <taxon>Pseudomonadati</taxon>
        <taxon>Planctomycetota</taxon>
        <taxon>Planctomycetia</taxon>
        <taxon>Pirellulales</taxon>
        <taxon>Pirellulaceae</taxon>
        <taxon>Stieleria</taxon>
    </lineage>
</organism>
<reference evidence="3 4" key="1">
    <citation type="submission" date="2019-02" db="EMBL/GenBank/DDBJ databases">
        <title>Deep-cultivation of Planctomycetes and their phenomic and genomic characterization uncovers novel biology.</title>
        <authorList>
            <person name="Wiegand S."/>
            <person name="Jogler M."/>
            <person name="Boedeker C."/>
            <person name="Pinto D."/>
            <person name="Vollmers J."/>
            <person name="Rivas-Marin E."/>
            <person name="Kohn T."/>
            <person name="Peeters S.H."/>
            <person name="Heuer A."/>
            <person name="Rast P."/>
            <person name="Oberbeckmann S."/>
            <person name="Bunk B."/>
            <person name="Jeske O."/>
            <person name="Meyerdierks A."/>
            <person name="Storesund J.E."/>
            <person name="Kallscheuer N."/>
            <person name="Luecker S."/>
            <person name="Lage O.M."/>
            <person name="Pohl T."/>
            <person name="Merkel B.J."/>
            <person name="Hornburger P."/>
            <person name="Mueller R.-W."/>
            <person name="Bruemmer F."/>
            <person name="Labrenz M."/>
            <person name="Spormann A.M."/>
            <person name="Op den Camp H."/>
            <person name="Overmann J."/>
            <person name="Amann R."/>
            <person name="Jetten M.S.M."/>
            <person name="Mascher T."/>
            <person name="Medema M.H."/>
            <person name="Devos D.P."/>
            <person name="Kaster A.-K."/>
            <person name="Ovreas L."/>
            <person name="Rohde M."/>
            <person name="Galperin M.Y."/>
            <person name="Jogler C."/>
        </authorList>
    </citation>
    <scope>NUCLEOTIDE SEQUENCE [LARGE SCALE GENOMIC DNA]</scope>
    <source>
        <strain evidence="3 4">K23_9</strain>
    </source>
</reference>
<evidence type="ECO:0000256" key="1">
    <source>
        <dbReference type="SAM" id="MobiDB-lite"/>
    </source>
</evidence>
<sequence length="180" mass="19405">MEHQQRSEGACHPTSMNTNAHEAPPENAGVRMPVIRAALAGFAVIGFLALGFLFLQSMRARDWPIAISTVVGALSVIPWASYRSTTRDCFAGTVALAAGAFCGIGAVIVYLGMFHYEWFSDVFDHKGIGPIGMFLFAALGFSLGAYATLHTMIRLLLPTSVRCSDFLTSCFSSTSTRNET</sequence>
<dbReference type="EMBL" id="CP036526">
    <property type="protein sequence ID" value="QDT11026.1"/>
    <property type="molecule type" value="Genomic_DNA"/>
</dbReference>
<keyword evidence="4" id="KW-1185">Reference proteome</keyword>
<feature type="region of interest" description="Disordered" evidence="1">
    <location>
        <begin position="1"/>
        <end position="24"/>
    </location>
</feature>
<evidence type="ECO:0000313" key="4">
    <source>
        <dbReference type="Proteomes" id="UP000319817"/>
    </source>
</evidence>
<feature type="transmembrane region" description="Helical" evidence="2">
    <location>
        <begin position="37"/>
        <end position="57"/>
    </location>
</feature>
<proteinExistence type="predicted"/>
<evidence type="ECO:0000313" key="3">
    <source>
        <dbReference type="EMBL" id="QDT11026.1"/>
    </source>
</evidence>
<keyword evidence="2" id="KW-1133">Transmembrane helix</keyword>
<keyword evidence="2" id="KW-0812">Transmembrane</keyword>
<protein>
    <submittedName>
        <fullName evidence="3">Uncharacterized protein</fullName>
    </submittedName>
</protein>
<evidence type="ECO:0000256" key="2">
    <source>
        <dbReference type="SAM" id="Phobius"/>
    </source>
</evidence>
<dbReference type="AlphaFoldDB" id="A0A517NV75"/>
<gene>
    <name evidence="3" type="ORF">K239x_30190</name>
</gene>
<feature type="transmembrane region" description="Helical" evidence="2">
    <location>
        <begin position="63"/>
        <end position="82"/>
    </location>
</feature>
<feature type="transmembrane region" description="Helical" evidence="2">
    <location>
        <begin position="94"/>
        <end position="116"/>
    </location>
</feature>
<name>A0A517NV75_9BACT</name>
<feature type="transmembrane region" description="Helical" evidence="2">
    <location>
        <begin position="128"/>
        <end position="149"/>
    </location>
</feature>